<organism evidence="1 3">
    <name type="scientific">Medicago truncatula</name>
    <name type="common">Barrel medic</name>
    <name type="synonym">Medicago tribuloides</name>
    <dbReference type="NCBI Taxonomy" id="3880"/>
    <lineage>
        <taxon>Eukaryota</taxon>
        <taxon>Viridiplantae</taxon>
        <taxon>Streptophyta</taxon>
        <taxon>Embryophyta</taxon>
        <taxon>Tracheophyta</taxon>
        <taxon>Spermatophyta</taxon>
        <taxon>Magnoliopsida</taxon>
        <taxon>eudicotyledons</taxon>
        <taxon>Gunneridae</taxon>
        <taxon>Pentapetalae</taxon>
        <taxon>rosids</taxon>
        <taxon>fabids</taxon>
        <taxon>Fabales</taxon>
        <taxon>Fabaceae</taxon>
        <taxon>Papilionoideae</taxon>
        <taxon>50 kb inversion clade</taxon>
        <taxon>NPAAA clade</taxon>
        <taxon>Hologalegina</taxon>
        <taxon>IRL clade</taxon>
        <taxon>Trifolieae</taxon>
        <taxon>Medicago</taxon>
    </lineage>
</organism>
<keyword evidence="3" id="KW-1185">Reference proteome</keyword>
<evidence type="ECO:0000313" key="1">
    <source>
        <dbReference type="EMBL" id="AET04863.2"/>
    </source>
</evidence>
<evidence type="ECO:0000313" key="3">
    <source>
        <dbReference type="Proteomes" id="UP000002051"/>
    </source>
</evidence>
<sequence length="72" mass="8322">MDVNTFFLNGDINDTIWYDIMENCGFSKFSGMMKDPEDTSFVLCISILRDSYQGIIQTSQKSYTNKVENEMT</sequence>
<gene>
    <name evidence="1" type="ordered locus">MTR_8g095050</name>
</gene>
<dbReference type="EnsemblPlants" id="AET04863">
    <property type="protein sequence ID" value="AET04863"/>
    <property type="gene ID" value="MTR_8g095050"/>
</dbReference>
<accession>G7LFR9</accession>
<dbReference type="Proteomes" id="UP000002051">
    <property type="component" value="Chromosome 8"/>
</dbReference>
<name>G7LFR9_MEDTR</name>
<dbReference type="HOGENOM" id="CLU_2726058_0_0_1"/>
<dbReference type="EMBL" id="CM001224">
    <property type="protein sequence ID" value="AET04863.2"/>
    <property type="molecule type" value="Genomic_DNA"/>
</dbReference>
<reference evidence="2" key="3">
    <citation type="submission" date="2015-04" db="UniProtKB">
        <authorList>
            <consortium name="EnsemblPlants"/>
        </authorList>
    </citation>
    <scope>IDENTIFICATION</scope>
    <source>
        <strain evidence="2">cv. Jemalong A17</strain>
    </source>
</reference>
<reference evidence="1 3" key="1">
    <citation type="journal article" date="2011" name="Nature">
        <title>The Medicago genome provides insight into the evolution of rhizobial symbioses.</title>
        <authorList>
            <person name="Young N.D."/>
            <person name="Debelle F."/>
            <person name="Oldroyd G.E."/>
            <person name="Geurts R."/>
            <person name="Cannon S.B."/>
            <person name="Udvardi M.K."/>
            <person name="Benedito V.A."/>
            <person name="Mayer K.F."/>
            <person name="Gouzy J."/>
            <person name="Schoof H."/>
            <person name="Van de Peer Y."/>
            <person name="Proost S."/>
            <person name="Cook D.R."/>
            <person name="Meyers B.C."/>
            <person name="Spannagl M."/>
            <person name="Cheung F."/>
            <person name="De Mita S."/>
            <person name="Krishnakumar V."/>
            <person name="Gundlach H."/>
            <person name="Zhou S."/>
            <person name="Mudge J."/>
            <person name="Bharti A.K."/>
            <person name="Murray J.D."/>
            <person name="Naoumkina M.A."/>
            <person name="Rosen B."/>
            <person name="Silverstein K.A."/>
            <person name="Tang H."/>
            <person name="Rombauts S."/>
            <person name="Zhao P.X."/>
            <person name="Zhou P."/>
            <person name="Barbe V."/>
            <person name="Bardou P."/>
            <person name="Bechner M."/>
            <person name="Bellec A."/>
            <person name="Berger A."/>
            <person name="Berges H."/>
            <person name="Bidwell S."/>
            <person name="Bisseling T."/>
            <person name="Choisne N."/>
            <person name="Couloux A."/>
            <person name="Denny R."/>
            <person name="Deshpande S."/>
            <person name="Dai X."/>
            <person name="Doyle J.J."/>
            <person name="Dudez A.M."/>
            <person name="Farmer A.D."/>
            <person name="Fouteau S."/>
            <person name="Franken C."/>
            <person name="Gibelin C."/>
            <person name="Gish J."/>
            <person name="Goldstein S."/>
            <person name="Gonzalez A.J."/>
            <person name="Green P.J."/>
            <person name="Hallab A."/>
            <person name="Hartog M."/>
            <person name="Hua A."/>
            <person name="Humphray S.J."/>
            <person name="Jeong D.H."/>
            <person name="Jing Y."/>
            <person name="Jocker A."/>
            <person name="Kenton S.M."/>
            <person name="Kim D.J."/>
            <person name="Klee K."/>
            <person name="Lai H."/>
            <person name="Lang C."/>
            <person name="Lin S."/>
            <person name="Macmil S.L."/>
            <person name="Magdelenat G."/>
            <person name="Matthews L."/>
            <person name="McCorrison J."/>
            <person name="Monaghan E.L."/>
            <person name="Mun J.H."/>
            <person name="Najar F.Z."/>
            <person name="Nicholson C."/>
            <person name="Noirot C."/>
            <person name="O'Bleness M."/>
            <person name="Paule C.R."/>
            <person name="Poulain J."/>
            <person name="Prion F."/>
            <person name="Qin B."/>
            <person name="Qu C."/>
            <person name="Retzel E.F."/>
            <person name="Riddle C."/>
            <person name="Sallet E."/>
            <person name="Samain S."/>
            <person name="Samson N."/>
            <person name="Sanders I."/>
            <person name="Saurat O."/>
            <person name="Scarpelli C."/>
            <person name="Schiex T."/>
            <person name="Segurens B."/>
            <person name="Severin A.J."/>
            <person name="Sherrier D.J."/>
            <person name="Shi R."/>
            <person name="Sims S."/>
            <person name="Singer S.R."/>
            <person name="Sinharoy S."/>
            <person name="Sterck L."/>
            <person name="Viollet A."/>
            <person name="Wang B.B."/>
            <person name="Wang K."/>
            <person name="Wang M."/>
            <person name="Wang X."/>
            <person name="Warfsmann J."/>
            <person name="Weissenbach J."/>
            <person name="White D.D."/>
            <person name="White J.D."/>
            <person name="Wiley G.B."/>
            <person name="Wincker P."/>
            <person name="Xing Y."/>
            <person name="Yang L."/>
            <person name="Yao Z."/>
            <person name="Ying F."/>
            <person name="Zhai J."/>
            <person name="Zhou L."/>
            <person name="Zuber A."/>
            <person name="Denarie J."/>
            <person name="Dixon R.A."/>
            <person name="May G.D."/>
            <person name="Schwartz D.C."/>
            <person name="Rogers J."/>
            <person name="Quetier F."/>
            <person name="Town C.D."/>
            <person name="Roe B.A."/>
        </authorList>
    </citation>
    <scope>NUCLEOTIDE SEQUENCE [LARGE SCALE GENOMIC DNA]</scope>
    <source>
        <strain evidence="1">A17</strain>
        <strain evidence="2 3">cv. Jemalong A17</strain>
    </source>
</reference>
<protein>
    <submittedName>
        <fullName evidence="1 2">Uncharacterized protein</fullName>
    </submittedName>
</protein>
<accession>A0A0C3Y6H0</accession>
<proteinExistence type="predicted"/>
<dbReference type="PaxDb" id="3880-AET04863"/>
<evidence type="ECO:0000313" key="2">
    <source>
        <dbReference type="EnsemblPlants" id="AET04863"/>
    </source>
</evidence>
<reference evidence="1 3" key="2">
    <citation type="journal article" date="2014" name="BMC Genomics">
        <title>An improved genome release (version Mt4.0) for the model legume Medicago truncatula.</title>
        <authorList>
            <person name="Tang H."/>
            <person name="Krishnakumar V."/>
            <person name="Bidwell S."/>
            <person name="Rosen B."/>
            <person name="Chan A."/>
            <person name="Zhou S."/>
            <person name="Gentzbittel L."/>
            <person name="Childs K.L."/>
            <person name="Yandell M."/>
            <person name="Gundlach H."/>
            <person name="Mayer K.F."/>
            <person name="Schwartz D.C."/>
            <person name="Town C.D."/>
        </authorList>
    </citation>
    <scope>GENOME REANNOTATION</scope>
    <source>
        <strain evidence="2 3">cv. Jemalong A17</strain>
    </source>
</reference>
<dbReference type="AlphaFoldDB" id="G7LFR9"/>